<dbReference type="InterPro" id="IPR036412">
    <property type="entry name" value="HAD-like_sf"/>
</dbReference>
<dbReference type="Gene3D" id="3.40.50.1000">
    <property type="entry name" value="HAD superfamily/HAD-like"/>
    <property type="match status" value="1"/>
</dbReference>
<evidence type="ECO:0000313" key="1">
    <source>
        <dbReference type="EMBL" id="UVI27986.1"/>
    </source>
</evidence>
<keyword evidence="1" id="KW-0378">Hydrolase</keyword>
<name>A0ABY5S277_9BACL</name>
<sequence length="235" mass="26672">MYKAILFDLDNTLLDYTSSELDAMRRAIDHHRLPELSGFEWETFRAVFAPINWTYWSERVERQIHISQVLQYSFRDTLIQMGFDPSLSDPLASTYWKLFCSTCHVMEGAQNVLVSLHGHYPLGIISNGIGEAQRARLKTGGMDHYFDHLFISDEVGLWKPDRAIFDSAVRAFGVDHSEVLFVGDSLQDDYRGAASSGIDFCYYNSEGLTAGEAYTPKFAIQSLSELALLLNRSSF</sequence>
<proteinExistence type="predicted"/>
<evidence type="ECO:0000313" key="2">
    <source>
        <dbReference type="Proteomes" id="UP001057877"/>
    </source>
</evidence>
<dbReference type="GO" id="GO:0016787">
    <property type="term" value="F:hydrolase activity"/>
    <property type="evidence" value="ECO:0007669"/>
    <property type="project" value="UniProtKB-KW"/>
</dbReference>
<dbReference type="SUPFAM" id="SSF56784">
    <property type="entry name" value="HAD-like"/>
    <property type="match status" value="1"/>
</dbReference>
<dbReference type="RefSeq" id="WP_258384074.1">
    <property type="nucleotide sequence ID" value="NZ_CP091430.1"/>
</dbReference>
<dbReference type="NCBIfam" id="TIGR01549">
    <property type="entry name" value="HAD-SF-IA-v1"/>
    <property type="match status" value="1"/>
</dbReference>
<dbReference type="Pfam" id="PF00702">
    <property type="entry name" value="Hydrolase"/>
    <property type="match status" value="1"/>
</dbReference>
<dbReference type="InterPro" id="IPR023198">
    <property type="entry name" value="PGP-like_dom2"/>
</dbReference>
<dbReference type="InterPro" id="IPR052550">
    <property type="entry name" value="Pyrimidine_5'-ntase_YjjG"/>
</dbReference>
<dbReference type="SFLD" id="SFLDS00003">
    <property type="entry name" value="Haloacid_Dehalogenase"/>
    <property type="match status" value="1"/>
</dbReference>
<reference evidence="1" key="1">
    <citation type="submission" date="2022-01" db="EMBL/GenBank/DDBJ databases">
        <title>Paenibacillus spongiae sp. nov., isolated from marine sponge.</title>
        <authorList>
            <person name="Li Z."/>
            <person name="Zhang M."/>
        </authorList>
    </citation>
    <scope>NUCLEOTIDE SEQUENCE</scope>
    <source>
        <strain evidence="1">PHS-Z3</strain>
    </source>
</reference>
<keyword evidence="2" id="KW-1185">Reference proteome</keyword>
<dbReference type="Proteomes" id="UP001057877">
    <property type="component" value="Chromosome"/>
</dbReference>
<dbReference type="Gene3D" id="1.10.150.240">
    <property type="entry name" value="Putative phosphatase, domain 2"/>
    <property type="match status" value="1"/>
</dbReference>
<dbReference type="PANTHER" id="PTHR47478">
    <property type="match status" value="1"/>
</dbReference>
<dbReference type="InterPro" id="IPR006439">
    <property type="entry name" value="HAD-SF_hydro_IA"/>
</dbReference>
<dbReference type="InterPro" id="IPR023214">
    <property type="entry name" value="HAD_sf"/>
</dbReference>
<organism evidence="1 2">
    <name type="scientific">Paenibacillus spongiae</name>
    <dbReference type="NCBI Taxonomy" id="2909671"/>
    <lineage>
        <taxon>Bacteria</taxon>
        <taxon>Bacillati</taxon>
        <taxon>Bacillota</taxon>
        <taxon>Bacilli</taxon>
        <taxon>Bacillales</taxon>
        <taxon>Paenibacillaceae</taxon>
        <taxon>Paenibacillus</taxon>
    </lineage>
</organism>
<accession>A0ABY5S277</accession>
<dbReference type="PANTHER" id="PTHR47478:SF1">
    <property type="entry name" value="PYRIMIDINE 5'-NUCLEOTIDASE YJJG"/>
    <property type="match status" value="1"/>
</dbReference>
<gene>
    <name evidence="1" type="ORF">L1F29_21330</name>
</gene>
<dbReference type="EMBL" id="CP091430">
    <property type="protein sequence ID" value="UVI27986.1"/>
    <property type="molecule type" value="Genomic_DNA"/>
</dbReference>
<protein>
    <submittedName>
        <fullName evidence="1">HAD family hydrolase</fullName>
    </submittedName>
</protein>
<dbReference type="SFLD" id="SFLDG01129">
    <property type="entry name" value="C1.5:_HAD__Beta-PGM__Phosphata"/>
    <property type="match status" value="1"/>
</dbReference>